<gene>
    <name evidence="6" type="ORF">LCGC14_0554110</name>
</gene>
<keyword evidence="4" id="KW-0067">ATP-binding</keyword>
<comment type="similarity">
    <text evidence="1">Belongs to the ATP-dependent AMP-binding enzyme family.</text>
</comment>
<dbReference type="InterPro" id="IPR045851">
    <property type="entry name" value="AMP-bd_C_sf"/>
</dbReference>
<evidence type="ECO:0000256" key="1">
    <source>
        <dbReference type="ARBA" id="ARBA00006432"/>
    </source>
</evidence>
<protein>
    <recommendedName>
        <fullName evidence="5">AMP-dependent synthetase/ligase domain-containing protein</fullName>
    </recommendedName>
</protein>
<dbReference type="GO" id="GO:0004467">
    <property type="term" value="F:long-chain fatty acid-CoA ligase activity"/>
    <property type="evidence" value="ECO:0007669"/>
    <property type="project" value="TreeGrafter"/>
</dbReference>
<dbReference type="GO" id="GO:0005886">
    <property type="term" value="C:plasma membrane"/>
    <property type="evidence" value="ECO:0007669"/>
    <property type="project" value="TreeGrafter"/>
</dbReference>
<accession>A0A0F9S7H7</accession>
<dbReference type="GO" id="GO:0044539">
    <property type="term" value="P:long-chain fatty acid import into cell"/>
    <property type="evidence" value="ECO:0007669"/>
    <property type="project" value="TreeGrafter"/>
</dbReference>
<proteinExistence type="inferred from homology"/>
<dbReference type="PANTHER" id="PTHR43107">
    <property type="entry name" value="LONG-CHAIN FATTY ACID TRANSPORT PROTEIN"/>
    <property type="match status" value="1"/>
</dbReference>
<sequence>MPPYIISQEEYEAIIKPSSEKKTPMIMKLVAKMAERTRDTNYSVGLRIEENTVLYPDKLALLYEDEKYTHKEYNAWINRYANYFLKIGLKKGDVAVVFVENRSEYMFVIAAMGKIGVISSLINTNLRKNPLIHSMTHTPGKVYIIGEELYQAFEDVKSKLGLSDRQKQNLFYLPDNGEQEIPRGYINLKEEIKDSDINNPLTTSEILMKDPFVYIFTSGTTGLPKAAIMKNSSIINAMGWWEMVIGLTNDDIIYITTPLFHSHGIKVAFAAALSKGSGMAIARKFSASKFWNEARKFNATCFNYVGEICRYLYNQPPKPDDADNPIEKIVGNGLRPDIWVDFKERFNIQEIREFYGATEDFVPNFANIHNLDKTCGVCLTPYAIVRYDIENDQPFRNERGRMKKVKKGEVGLCLGQITDPENFYMYKDKEATEKKVFRDVIRKGDMYINTGDLLRNIGFGHVQFVDRLGDTFRWKGENVSTEEVESVINTFEEIDMCSVYGVLIPHTEGRAGMVSVHKKSDEVFDFKGFLIYLKEYLPNYAIPKFLRFIDGFDFTATHKIQKANLKKVGYNVNELNDDIYVLLPGRSEYISVTNEIYQEVSEGKYSF</sequence>
<dbReference type="NCBIfam" id="NF006134">
    <property type="entry name" value="PRK08279.1"/>
    <property type="match status" value="1"/>
</dbReference>
<reference evidence="6" key="1">
    <citation type="journal article" date="2015" name="Nature">
        <title>Complex archaea that bridge the gap between prokaryotes and eukaryotes.</title>
        <authorList>
            <person name="Spang A."/>
            <person name="Saw J.H."/>
            <person name="Jorgensen S.L."/>
            <person name="Zaremba-Niedzwiedzka K."/>
            <person name="Martijn J."/>
            <person name="Lind A.E."/>
            <person name="van Eijk R."/>
            <person name="Schleper C."/>
            <person name="Guy L."/>
            <person name="Ettema T.J."/>
        </authorList>
    </citation>
    <scope>NUCLEOTIDE SEQUENCE</scope>
</reference>
<dbReference type="InterPro" id="IPR042099">
    <property type="entry name" value="ANL_N_sf"/>
</dbReference>
<name>A0A0F9S7H7_9ZZZZ</name>
<dbReference type="PANTHER" id="PTHR43107:SF15">
    <property type="entry name" value="FATTY ACID TRANSPORT PROTEIN 3, ISOFORM A"/>
    <property type="match status" value="1"/>
</dbReference>
<dbReference type="Pfam" id="PF00501">
    <property type="entry name" value="AMP-binding"/>
    <property type="match status" value="1"/>
</dbReference>
<dbReference type="PROSITE" id="PS00455">
    <property type="entry name" value="AMP_BINDING"/>
    <property type="match status" value="1"/>
</dbReference>
<dbReference type="FunFam" id="3.30.300.30:FF:000020">
    <property type="entry name" value="Long-chain fatty acid transporter"/>
    <property type="match status" value="1"/>
</dbReference>
<dbReference type="InterPro" id="IPR000873">
    <property type="entry name" value="AMP-dep_synth/lig_dom"/>
</dbReference>
<dbReference type="Gene3D" id="3.40.50.12780">
    <property type="entry name" value="N-terminal domain of ligase-like"/>
    <property type="match status" value="1"/>
</dbReference>
<dbReference type="Gene3D" id="3.30.300.30">
    <property type="match status" value="1"/>
</dbReference>
<dbReference type="InterPro" id="IPR020845">
    <property type="entry name" value="AMP-binding_CS"/>
</dbReference>
<evidence type="ECO:0000256" key="2">
    <source>
        <dbReference type="ARBA" id="ARBA00022598"/>
    </source>
</evidence>
<dbReference type="GO" id="GO:0005324">
    <property type="term" value="F:long-chain fatty acid transmembrane transporter activity"/>
    <property type="evidence" value="ECO:0007669"/>
    <property type="project" value="TreeGrafter"/>
</dbReference>
<dbReference type="SUPFAM" id="SSF56801">
    <property type="entry name" value="Acetyl-CoA synthetase-like"/>
    <property type="match status" value="1"/>
</dbReference>
<evidence type="ECO:0000313" key="6">
    <source>
        <dbReference type="EMBL" id="KKN58222.1"/>
    </source>
</evidence>
<comment type="caution">
    <text evidence="6">The sequence shown here is derived from an EMBL/GenBank/DDBJ whole genome shotgun (WGS) entry which is preliminary data.</text>
</comment>
<dbReference type="EMBL" id="LAZR01000770">
    <property type="protein sequence ID" value="KKN58222.1"/>
    <property type="molecule type" value="Genomic_DNA"/>
</dbReference>
<evidence type="ECO:0000259" key="5">
    <source>
        <dbReference type="Pfam" id="PF00501"/>
    </source>
</evidence>
<keyword evidence="3" id="KW-0547">Nucleotide-binding</keyword>
<dbReference type="GO" id="GO:0005524">
    <property type="term" value="F:ATP binding"/>
    <property type="evidence" value="ECO:0007669"/>
    <property type="project" value="UniProtKB-KW"/>
</dbReference>
<evidence type="ECO:0000256" key="3">
    <source>
        <dbReference type="ARBA" id="ARBA00022741"/>
    </source>
</evidence>
<dbReference type="AlphaFoldDB" id="A0A0F9S7H7"/>
<organism evidence="6">
    <name type="scientific">marine sediment metagenome</name>
    <dbReference type="NCBI Taxonomy" id="412755"/>
    <lineage>
        <taxon>unclassified sequences</taxon>
        <taxon>metagenomes</taxon>
        <taxon>ecological metagenomes</taxon>
    </lineage>
</organism>
<keyword evidence="2" id="KW-0436">Ligase</keyword>
<feature type="domain" description="AMP-dependent synthetase/ligase" evidence="5">
    <location>
        <begin position="50"/>
        <end position="395"/>
    </location>
</feature>
<evidence type="ECO:0000256" key="4">
    <source>
        <dbReference type="ARBA" id="ARBA00022840"/>
    </source>
</evidence>